<organism evidence="6 7">
    <name type="scientific">Cryptococcus neoformans Tu259-1</name>
    <dbReference type="NCBI Taxonomy" id="1230072"/>
    <lineage>
        <taxon>Eukaryota</taxon>
        <taxon>Fungi</taxon>
        <taxon>Dikarya</taxon>
        <taxon>Basidiomycota</taxon>
        <taxon>Agaricomycotina</taxon>
        <taxon>Tremellomycetes</taxon>
        <taxon>Tremellales</taxon>
        <taxon>Cryptococcaceae</taxon>
        <taxon>Cryptococcus</taxon>
        <taxon>Cryptococcus neoformans species complex</taxon>
    </lineage>
</organism>
<dbReference type="InterPro" id="IPR039058">
    <property type="entry name" value="Yippee_fam"/>
</dbReference>
<evidence type="ECO:0000313" key="7">
    <source>
        <dbReference type="Proteomes" id="UP000199727"/>
    </source>
</evidence>
<comment type="caution">
    <text evidence="6">The sequence shown here is derived from an EMBL/GenBank/DDBJ whole genome shotgun (WGS) entry which is preliminary data.</text>
</comment>
<dbReference type="EMBL" id="AMKT01000059">
    <property type="protein sequence ID" value="OXG17791.1"/>
    <property type="molecule type" value="Genomic_DNA"/>
</dbReference>
<evidence type="ECO:0000256" key="1">
    <source>
        <dbReference type="ARBA" id="ARBA00005613"/>
    </source>
</evidence>
<evidence type="ECO:0000256" key="3">
    <source>
        <dbReference type="ARBA" id="ARBA00022833"/>
    </source>
</evidence>
<feature type="domain" description="Yippee" evidence="5">
    <location>
        <begin position="1"/>
        <end position="50"/>
    </location>
</feature>
<dbReference type="InterPro" id="IPR034751">
    <property type="entry name" value="Yippee"/>
</dbReference>
<dbReference type="Pfam" id="PF03226">
    <property type="entry name" value="Yippee-Mis18"/>
    <property type="match status" value="1"/>
</dbReference>
<protein>
    <recommendedName>
        <fullName evidence="4">Protein yippee-like</fullName>
    </recommendedName>
</protein>
<proteinExistence type="inferred from homology"/>
<reference evidence="6 7" key="1">
    <citation type="submission" date="2017-06" db="EMBL/GenBank/DDBJ databases">
        <title>Global population genomics of the pathogenic fungus Cryptococcus neoformans var. grubii.</title>
        <authorList>
            <person name="Cuomo C."/>
            <person name="Litvintseva A."/>
            <person name="Chen Y."/>
            <person name="Young S."/>
            <person name="Zeng Q."/>
            <person name="Chapman S."/>
            <person name="Gujja S."/>
            <person name="Saif S."/>
            <person name="Birren B."/>
        </authorList>
    </citation>
    <scope>NUCLEOTIDE SEQUENCE [LARGE SCALE GENOMIC DNA]</scope>
    <source>
        <strain evidence="6 7">Tu259-1</strain>
    </source>
</reference>
<dbReference type="PROSITE" id="PS51792">
    <property type="entry name" value="YIPPEE"/>
    <property type="match status" value="1"/>
</dbReference>
<keyword evidence="2" id="KW-0479">Metal-binding</keyword>
<dbReference type="PANTHER" id="PTHR13848">
    <property type="entry name" value="PROTEIN YIPPEE-LIKE CG15309-RELATED"/>
    <property type="match status" value="1"/>
</dbReference>
<dbReference type="AlphaFoldDB" id="A0A854Q8L5"/>
<sequence>MRTGRHTVRDVYCRVCHTTLGWKYDFASEHDQKYKEGKYILEREMITEKPERHDIINGKPRIEEIPVREILA</sequence>
<evidence type="ECO:0000256" key="2">
    <source>
        <dbReference type="ARBA" id="ARBA00022723"/>
    </source>
</evidence>
<keyword evidence="3" id="KW-0862">Zinc</keyword>
<accession>A0A854Q8L5</accession>
<dbReference type="GO" id="GO:0046872">
    <property type="term" value="F:metal ion binding"/>
    <property type="evidence" value="ECO:0007669"/>
    <property type="project" value="UniProtKB-KW"/>
</dbReference>
<name>A0A854Q8L5_CRYNE</name>
<comment type="similarity">
    <text evidence="1 4">Belongs to the yippee family.</text>
</comment>
<evidence type="ECO:0000259" key="5">
    <source>
        <dbReference type="PROSITE" id="PS51792"/>
    </source>
</evidence>
<gene>
    <name evidence="6" type="ORF">C361_04786</name>
</gene>
<evidence type="ECO:0000313" key="6">
    <source>
        <dbReference type="EMBL" id="OXG17791.1"/>
    </source>
</evidence>
<dbReference type="Proteomes" id="UP000199727">
    <property type="component" value="Unassembled WGS sequence"/>
</dbReference>
<evidence type="ECO:0000256" key="4">
    <source>
        <dbReference type="RuleBase" id="RU110713"/>
    </source>
</evidence>
<dbReference type="InterPro" id="IPR004910">
    <property type="entry name" value="Yippee/Mis18/Cereblon"/>
</dbReference>